<dbReference type="Proteomes" id="UP000184121">
    <property type="component" value="Unassembled WGS sequence"/>
</dbReference>
<proteinExistence type="predicted"/>
<organism evidence="1 2">
    <name type="scientific">Flavobacterium saccharophilum</name>
    <dbReference type="NCBI Taxonomy" id="29534"/>
    <lineage>
        <taxon>Bacteria</taxon>
        <taxon>Pseudomonadati</taxon>
        <taxon>Bacteroidota</taxon>
        <taxon>Flavobacteriia</taxon>
        <taxon>Flavobacteriales</taxon>
        <taxon>Flavobacteriaceae</taxon>
        <taxon>Flavobacterium</taxon>
    </lineage>
</organism>
<evidence type="ECO:0008006" key="3">
    <source>
        <dbReference type="Google" id="ProtNLM"/>
    </source>
</evidence>
<dbReference type="EMBL" id="FRBY01000006">
    <property type="protein sequence ID" value="SHM79857.1"/>
    <property type="molecule type" value="Genomic_DNA"/>
</dbReference>
<dbReference type="STRING" id="29534.SAMN05444366_4209"/>
<dbReference type="Pfam" id="PF16250">
    <property type="entry name" value="DUF4907"/>
    <property type="match status" value="1"/>
</dbReference>
<reference evidence="2" key="1">
    <citation type="submission" date="2016-11" db="EMBL/GenBank/DDBJ databases">
        <authorList>
            <person name="Varghese N."/>
            <person name="Submissions S."/>
        </authorList>
    </citation>
    <scope>NUCLEOTIDE SEQUENCE [LARGE SCALE GENOMIC DNA]</scope>
    <source>
        <strain evidence="2">DSM 1811</strain>
    </source>
</reference>
<protein>
    <recommendedName>
        <fullName evidence="3">DUF4907 domain-containing protein</fullName>
    </recommendedName>
</protein>
<dbReference type="PROSITE" id="PS51257">
    <property type="entry name" value="PROKAR_LIPOPROTEIN"/>
    <property type="match status" value="1"/>
</dbReference>
<name>A0A1M7LNM9_9FLAO</name>
<evidence type="ECO:0000313" key="1">
    <source>
        <dbReference type="EMBL" id="SHM79857.1"/>
    </source>
</evidence>
<dbReference type="InterPro" id="IPR032593">
    <property type="entry name" value="DUF4907"/>
</dbReference>
<accession>A0A1M7LNM9</accession>
<keyword evidence="2" id="KW-1185">Reference proteome</keyword>
<dbReference type="OrthoDB" id="674043at2"/>
<evidence type="ECO:0000313" key="2">
    <source>
        <dbReference type="Proteomes" id="UP000184121"/>
    </source>
</evidence>
<gene>
    <name evidence="1" type="ORF">SAMN05444366_4209</name>
</gene>
<dbReference type="AlphaFoldDB" id="A0A1M7LNM9"/>
<sequence length="110" mass="12609">MIINTKKQLFWNKIQKNLLFFILVLLLTACTRKESFKMETFKTKSGWGYSIASNDRVLIKQSLIPVINETKSFFSESDALKVGTLVVDKLNKDLSPTVTKNDLILLKIKL</sequence>